<dbReference type="GO" id="GO:0004222">
    <property type="term" value="F:metalloendopeptidase activity"/>
    <property type="evidence" value="ECO:0007669"/>
    <property type="project" value="InterPro"/>
</dbReference>
<evidence type="ECO:0000256" key="1">
    <source>
        <dbReference type="ARBA" id="ARBA00006040"/>
    </source>
</evidence>
<dbReference type="GO" id="GO:0006508">
    <property type="term" value="P:proteolysis"/>
    <property type="evidence" value="ECO:0007669"/>
    <property type="project" value="UniProtKB-KW"/>
</dbReference>
<keyword evidence="10" id="KW-1185">Reference proteome</keyword>
<dbReference type="AlphaFoldDB" id="A0A1G8DPR9"/>
<dbReference type="InterPro" id="IPR001567">
    <property type="entry name" value="Pept_M3A_M3B_dom"/>
</dbReference>
<evidence type="ECO:0000259" key="8">
    <source>
        <dbReference type="Pfam" id="PF01432"/>
    </source>
</evidence>
<evidence type="ECO:0000256" key="5">
    <source>
        <dbReference type="ARBA" id="ARBA00022833"/>
    </source>
</evidence>
<dbReference type="FunFam" id="3.40.390.10:FF:000009">
    <property type="entry name" value="Oligopeptidase A"/>
    <property type="match status" value="1"/>
</dbReference>
<evidence type="ECO:0000256" key="7">
    <source>
        <dbReference type="RuleBase" id="RU003435"/>
    </source>
</evidence>
<sequence length="662" mass="73086">MTNPFLVPSVLPYGLPDFAAIRDEHYLPAFEAGMAEQRAEIEAIVAAGEHTFANTIEALERSGRILDRVSRVFFTRAGADTTPRIEEVRSVVAPLLAAHADDISLDPRLFARIRAVQDEALDPESARLAQRYLTDAVRAGAELGDAEKERLKALNAQLSRLSTTFSARLLAGANAAAVHVHDVAKLDGMSPGAISAAAAAATSRGHEGGFLLTLVLPTGQPVLESLTDRELRRQVFEASIHRGLGGEHDTRDVVLEITALRAERARLLGYPTHADYVIEDATAGTVGAVASMLADLAPPAMRNADSEANEIGALEPWDWTFAAEQVRRERFEVDAALLRPYLELESVLQHGVFHAAEQLYGIQLHPRHDLVGYHPDVRFWEVFDVDGTPLGLFGGDYYARESKRGGAWMNALVGQSFLLDEKPVVMNTLNITKPAEGEPTLLTIDEVRTLFHEFGHALHGLFSAVRYPTFSGTSVPRDFVEFPSQVNEMWLASPEILARYARHHLTGEPLPAELLEKLLASRTFGEGYRTTEYLAAALLDQAWHTITVDDTVTDVETFEAEALRKAGIAHPLIPPRYRSTYFNHVFAGGYSAGYYSYVWSEVLDADTVAWFAENGGLRRENGDHFRRTLLSRGGAVDAMDAYRAFRGRDPQIRNLLERRNLT</sequence>
<dbReference type="InterPro" id="IPR024077">
    <property type="entry name" value="Neurolysin/TOP_dom2"/>
</dbReference>
<feature type="domain" description="Peptidase M3A/M3B catalytic" evidence="8">
    <location>
        <begin position="223"/>
        <end position="659"/>
    </location>
</feature>
<proteinExistence type="inferred from homology"/>
<evidence type="ECO:0000256" key="4">
    <source>
        <dbReference type="ARBA" id="ARBA00022801"/>
    </source>
</evidence>
<dbReference type="Gene3D" id="3.40.390.10">
    <property type="entry name" value="Collagenase (Catalytic Domain)"/>
    <property type="match status" value="1"/>
</dbReference>
<dbReference type="GO" id="GO:0004180">
    <property type="term" value="F:carboxypeptidase activity"/>
    <property type="evidence" value="ECO:0007669"/>
    <property type="project" value="TreeGrafter"/>
</dbReference>
<dbReference type="RefSeq" id="WP_093089722.1">
    <property type="nucleotide sequence ID" value="NZ_FNBE01000027.1"/>
</dbReference>
<keyword evidence="3 7" id="KW-0479">Metal-binding</keyword>
<dbReference type="SUPFAM" id="SSF55486">
    <property type="entry name" value="Metalloproteases ('zincins'), catalytic domain"/>
    <property type="match status" value="1"/>
</dbReference>
<keyword evidence="4 7" id="KW-0378">Hydrolase</keyword>
<evidence type="ECO:0000313" key="10">
    <source>
        <dbReference type="Proteomes" id="UP000198967"/>
    </source>
</evidence>
<comment type="similarity">
    <text evidence="1 7">Belongs to the peptidase M3 family.</text>
</comment>
<reference evidence="9 10" key="1">
    <citation type="submission" date="2016-10" db="EMBL/GenBank/DDBJ databases">
        <authorList>
            <person name="de Groot N.N."/>
        </authorList>
    </citation>
    <scope>NUCLEOTIDE SEQUENCE [LARGE SCALE GENOMIC DNA]</scope>
    <source>
        <strain evidence="9 10">CGMCC 4.3143</strain>
    </source>
</reference>
<evidence type="ECO:0000256" key="6">
    <source>
        <dbReference type="ARBA" id="ARBA00023049"/>
    </source>
</evidence>
<dbReference type="STRING" id="366584.SAMN05216377_12741"/>
<keyword evidence="5 7" id="KW-0862">Zinc</keyword>
<dbReference type="OrthoDB" id="9773538at2"/>
<evidence type="ECO:0000256" key="2">
    <source>
        <dbReference type="ARBA" id="ARBA00022670"/>
    </source>
</evidence>
<dbReference type="Proteomes" id="UP000198967">
    <property type="component" value="Unassembled WGS sequence"/>
</dbReference>
<dbReference type="PANTHER" id="PTHR43660:SF1">
    <property type="entry name" value="DIPEPTIDYL CARBOXYPEPTIDASE"/>
    <property type="match status" value="1"/>
</dbReference>
<dbReference type="CDD" id="cd06456">
    <property type="entry name" value="M3A_DCP"/>
    <property type="match status" value="1"/>
</dbReference>
<accession>A0A1G8DPR9</accession>
<comment type="cofactor">
    <cofactor evidence="7">
        <name>Zn(2+)</name>
        <dbReference type="ChEBI" id="CHEBI:29105"/>
    </cofactor>
    <text evidence="7">Binds 1 zinc ion.</text>
</comment>
<name>A0A1G8DPR9_PSEOR</name>
<dbReference type="EMBL" id="FNBE01000027">
    <property type="protein sequence ID" value="SDH59638.1"/>
    <property type="molecule type" value="Genomic_DNA"/>
</dbReference>
<dbReference type="InterPro" id="IPR034005">
    <property type="entry name" value="M3A_DCP"/>
</dbReference>
<dbReference type="GO" id="GO:0046872">
    <property type="term" value="F:metal ion binding"/>
    <property type="evidence" value="ECO:0007669"/>
    <property type="project" value="UniProtKB-UniRule"/>
</dbReference>
<dbReference type="InterPro" id="IPR045090">
    <property type="entry name" value="Pept_M3A_M3B"/>
</dbReference>
<dbReference type="Gene3D" id="1.10.1370.10">
    <property type="entry name" value="Neurolysin, domain 3"/>
    <property type="match status" value="1"/>
</dbReference>
<evidence type="ECO:0000313" key="9">
    <source>
        <dbReference type="EMBL" id="SDH59638.1"/>
    </source>
</evidence>
<dbReference type="InterPro" id="IPR024079">
    <property type="entry name" value="MetalloPept_cat_dom_sf"/>
</dbReference>
<dbReference type="PANTHER" id="PTHR43660">
    <property type="entry name" value="DIPEPTIDYL CARBOXYPEPTIDASE"/>
    <property type="match status" value="1"/>
</dbReference>
<protein>
    <submittedName>
        <fullName evidence="9">Peptidyl-dipeptidase Dcp</fullName>
    </submittedName>
</protein>
<gene>
    <name evidence="9" type="ORF">SAMN05216377_12741</name>
</gene>
<dbReference type="Pfam" id="PF01432">
    <property type="entry name" value="Peptidase_M3"/>
    <property type="match status" value="1"/>
</dbReference>
<dbReference type="Gene3D" id="1.10.1370.40">
    <property type="match status" value="1"/>
</dbReference>
<evidence type="ECO:0000256" key="3">
    <source>
        <dbReference type="ARBA" id="ARBA00022723"/>
    </source>
</evidence>
<organism evidence="9 10">
    <name type="scientific">Pseudonocardia oroxyli</name>
    <dbReference type="NCBI Taxonomy" id="366584"/>
    <lineage>
        <taxon>Bacteria</taxon>
        <taxon>Bacillati</taxon>
        <taxon>Actinomycetota</taxon>
        <taxon>Actinomycetes</taxon>
        <taxon>Pseudonocardiales</taxon>
        <taxon>Pseudonocardiaceae</taxon>
        <taxon>Pseudonocardia</taxon>
    </lineage>
</organism>
<keyword evidence="6 7" id="KW-0482">Metalloprotease</keyword>
<keyword evidence="2 7" id="KW-0645">Protease</keyword>
<dbReference type="GO" id="GO:0005829">
    <property type="term" value="C:cytosol"/>
    <property type="evidence" value="ECO:0007669"/>
    <property type="project" value="TreeGrafter"/>
</dbReference>